<feature type="coiled-coil region" evidence="1">
    <location>
        <begin position="253"/>
        <end position="350"/>
    </location>
</feature>
<keyword evidence="1" id="KW-0175">Coiled coil</keyword>
<name>A0A1V9YVQ0_9STRA</name>
<dbReference type="InterPro" id="IPR001810">
    <property type="entry name" value="F-box_dom"/>
</dbReference>
<dbReference type="CDD" id="cd09917">
    <property type="entry name" value="F-box_SF"/>
    <property type="match status" value="1"/>
</dbReference>
<protein>
    <recommendedName>
        <fullName evidence="2">F-box domain-containing protein</fullName>
    </recommendedName>
</protein>
<dbReference type="AlphaFoldDB" id="A0A1V9YVQ0"/>
<dbReference type="InterPro" id="IPR036047">
    <property type="entry name" value="F-box-like_dom_sf"/>
</dbReference>
<proteinExistence type="predicted"/>
<reference evidence="3 4" key="1">
    <citation type="journal article" date="2014" name="Genome Biol. Evol.">
        <title>The secreted proteins of Achlya hypogyna and Thraustotheca clavata identify the ancestral oomycete secretome and reveal gene acquisitions by horizontal gene transfer.</title>
        <authorList>
            <person name="Misner I."/>
            <person name="Blouin N."/>
            <person name="Leonard G."/>
            <person name="Richards T.A."/>
            <person name="Lane C.E."/>
        </authorList>
    </citation>
    <scope>NUCLEOTIDE SEQUENCE [LARGE SCALE GENOMIC DNA]</scope>
    <source>
        <strain evidence="3 4">ATCC 34112</strain>
    </source>
</reference>
<feature type="domain" description="F-box" evidence="2">
    <location>
        <begin position="170"/>
        <end position="204"/>
    </location>
</feature>
<dbReference type="Proteomes" id="UP000243217">
    <property type="component" value="Unassembled WGS sequence"/>
</dbReference>
<evidence type="ECO:0000313" key="4">
    <source>
        <dbReference type="Proteomes" id="UP000243217"/>
    </source>
</evidence>
<evidence type="ECO:0000259" key="2">
    <source>
        <dbReference type="Pfam" id="PF00646"/>
    </source>
</evidence>
<dbReference type="SUPFAM" id="SSF81383">
    <property type="entry name" value="F-box domain"/>
    <property type="match status" value="1"/>
</dbReference>
<feature type="coiled-coil region" evidence="1">
    <location>
        <begin position="387"/>
        <end position="414"/>
    </location>
</feature>
<keyword evidence="4" id="KW-1185">Reference proteome</keyword>
<evidence type="ECO:0000256" key="1">
    <source>
        <dbReference type="SAM" id="Coils"/>
    </source>
</evidence>
<dbReference type="Pfam" id="PF00646">
    <property type="entry name" value="F-box"/>
    <property type="match status" value="1"/>
</dbReference>
<comment type="caution">
    <text evidence="3">The sequence shown here is derived from an EMBL/GenBank/DDBJ whole genome shotgun (WGS) entry which is preliminary data.</text>
</comment>
<accession>A0A1V9YVQ0</accession>
<dbReference type="OrthoDB" id="76516at2759"/>
<dbReference type="EMBL" id="JNBS01002676">
    <property type="protein sequence ID" value="OQR89727.1"/>
    <property type="molecule type" value="Genomic_DNA"/>
</dbReference>
<evidence type="ECO:0000313" key="3">
    <source>
        <dbReference type="EMBL" id="OQR89727.1"/>
    </source>
</evidence>
<dbReference type="STRING" id="74557.A0A1V9YVQ0"/>
<feature type="coiled-coil region" evidence="1">
    <location>
        <begin position="102"/>
        <end position="146"/>
    </location>
</feature>
<organism evidence="3 4">
    <name type="scientific">Thraustotheca clavata</name>
    <dbReference type="NCBI Taxonomy" id="74557"/>
    <lineage>
        <taxon>Eukaryota</taxon>
        <taxon>Sar</taxon>
        <taxon>Stramenopiles</taxon>
        <taxon>Oomycota</taxon>
        <taxon>Saprolegniomycetes</taxon>
        <taxon>Saprolegniales</taxon>
        <taxon>Achlyaceae</taxon>
        <taxon>Thraustotheca</taxon>
    </lineage>
</organism>
<sequence length="427" mass="49745">MDRAISAYVRQCADHAMDDILGMMTVRSVLDEMVNDVEVWELENERIRLAAELHHTKALLTQATINERLEWDHKQKMVQQMHTYRIQGKELALKLQKQVQELAFQVAQHKNVEDELEEAKEKLASMGSLTRELARTQREIRDIHRKQGLQNLLRPSQNQSIPRSPVLTGFLRCPDKVLMVVFSYLTAYDVMRMSMTSKPWKLRISTLFGVEPPIKIPTIAPPIRKPSTISDKSQLAKADEVLKNLSNREMKYFHDLILRMKQLEGSVAQLKAEKEDVGARLQAAEDVRDFLMEKLKDLEEALALSMEEKSKADAQFQLDREVLAYLDAKSQELEDELNYSNTQCEELKAHLERIIREHQSKTQVMEDMLRHISLEKHELETHAKTQKKLLIKEVRTLRAENARLNRDNQTYRDQLSYLKRALLDQID</sequence>
<gene>
    <name evidence="3" type="ORF">THRCLA_09614</name>
</gene>